<keyword evidence="5" id="KW-0508">mRNA splicing</keyword>
<evidence type="ECO:0000256" key="5">
    <source>
        <dbReference type="ARBA" id="ARBA00023187"/>
    </source>
</evidence>
<dbReference type="InterPro" id="IPR012677">
    <property type="entry name" value="Nucleotide-bd_a/b_plait_sf"/>
</dbReference>
<evidence type="ECO:0000256" key="3">
    <source>
        <dbReference type="ARBA" id="ARBA00022737"/>
    </source>
</evidence>
<keyword evidence="11" id="KW-1185">Reference proteome</keyword>
<dbReference type="PROSITE" id="PS50102">
    <property type="entry name" value="RRM"/>
    <property type="match status" value="2"/>
</dbReference>
<dbReference type="FunFam" id="1.25.40.10:FF:000098">
    <property type="entry name" value="Squamous cell carcinoma antigen recognized by T-cells 3"/>
    <property type="match status" value="1"/>
</dbReference>
<feature type="region of interest" description="Disordered" evidence="8">
    <location>
        <begin position="599"/>
        <end position="715"/>
    </location>
</feature>
<dbReference type="InterPro" id="IPR000504">
    <property type="entry name" value="RRM_dom"/>
</dbReference>
<dbReference type="EMBL" id="BLKM01000099">
    <property type="protein sequence ID" value="GFG28869.1"/>
    <property type="molecule type" value="Genomic_DNA"/>
</dbReference>
<dbReference type="FunCoup" id="A0A6L2P9A8">
    <property type="interactions" value="1201"/>
</dbReference>
<feature type="region of interest" description="Disordered" evidence="8">
    <location>
        <begin position="889"/>
        <end position="994"/>
    </location>
</feature>
<evidence type="ECO:0000256" key="6">
    <source>
        <dbReference type="ARBA" id="ARBA00023242"/>
    </source>
</evidence>
<dbReference type="Proteomes" id="UP000502823">
    <property type="component" value="Unassembled WGS sequence"/>
</dbReference>
<organism evidence="10 11">
    <name type="scientific">Coptotermes formosanus</name>
    <name type="common">Formosan subterranean termite</name>
    <dbReference type="NCBI Taxonomy" id="36987"/>
    <lineage>
        <taxon>Eukaryota</taxon>
        <taxon>Metazoa</taxon>
        <taxon>Ecdysozoa</taxon>
        <taxon>Arthropoda</taxon>
        <taxon>Hexapoda</taxon>
        <taxon>Insecta</taxon>
        <taxon>Pterygota</taxon>
        <taxon>Neoptera</taxon>
        <taxon>Polyneoptera</taxon>
        <taxon>Dictyoptera</taxon>
        <taxon>Blattodea</taxon>
        <taxon>Blattoidea</taxon>
        <taxon>Termitoidae</taxon>
        <taxon>Rhinotermitidae</taxon>
        <taxon>Coptotermes</taxon>
    </lineage>
</organism>
<keyword evidence="6" id="KW-0539">Nucleus</keyword>
<comment type="subcellular location">
    <subcellularLocation>
        <location evidence="1">Nucleus</location>
    </subcellularLocation>
</comment>
<dbReference type="PANTHER" id="PTHR17204">
    <property type="entry name" value="PRE-MRNA PROCESSING PROTEIN PRP39-RELATED"/>
    <property type="match status" value="1"/>
</dbReference>
<dbReference type="Gene3D" id="1.25.40.10">
    <property type="entry name" value="Tetratricopeptide repeat domain"/>
    <property type="match status" value="2"/>
</dbReference>
<protein>
    <recommendedName>
        <fullName evidence="9">RRM domain-containing protein</fullName>
    </recommendedName>
</protein>
<dbReference type="InParanoid" id="A0A6L2P9A8"/>
<feature type="compositionally biased region" description="Acidic residues" evidence="8">
    <location>
        <begin position="27"/>
        <end position="42"/>
    </location>
</feature>
<dbReference type="Pfam" id="PF00076">
    <property type="entry name" value="RRM_1"/>
    <property type="match status" value="2"/>
</dbReference>
<feature type="domain" description="RRM" evidence="9">
    <location>
        <begin position="721"/>
        <end position="797"/>
    </location>
</feature>
<dbReference type="InterPro" id="IPR034217">
    <property type="entry name" value="SART3_RRM1"/>
</dbReference>
<dbReference type="SUPFAM" id="SSF54928">
    <property type="entry name" value="RNA-binding domain, RBD"/>
    <property type="match status" value="2"/>
</dbReference>
<feature type="compositionally biased region" description="Polar residues" evidence="8">
    <location>
        <begin position="899"/>
        <end position="908"/>
    </location>
</feature>
<dbReference type="GO" id="GO:0006397">
    <property type="term" value="P:mRNA processing"/>
    <property type="evidence" value="ECO:0007669"/>
    <property type="project" value="UniProtKB-KW"/>
</dbReference>
<reference evidence="11" key="1">
    <citation type="submission" date="2020-01" db="EMBL/GenBank/DDBJ databases">
        <title>Draft genome sequence of the Termite Coptotermes fromosanus.</title>
        <authorList>
            <person name="Itakura S."/>
            <person name="Yosikawa Y."/>
            <person name="Umezawa K."/>
        </authorList>
    </citation>
    <scope>NUCLEOTIDE SEQUENCE [LARGE SCALE GENOMIC DNA]</scope>
</reference>
<evidence type="ECO:0000313" key="10">
    <source>
        <dbReference type="EMBL" id="GFG28869.1"/>
    </source>
</evidence>
<comment type="caution">
    <text evidence="10">The sequence shown here is derived from an EMBL/GenBank/DDBJ whole genome shotgun (WGS) entry which is preliminary data.</text>
</comment>
<keyword evidence="2" id="KW-0507">mRNA processing</keyword>
<dbReference type="InterPro" id="IPR034218">
    <property type="entry name" value="SART3_RRM2"/>
</dbReference>
<evidence type="ECO:0000256" key="2">
    <source>
        <dbReference type="ARBA" id="ARBA00022664"/>
    </source>
</evidence>
<feature type="compositionally biased region" description="Basic and acidic residues" evidence="8">
    <location>
        <begin position="10"/>
        <end position="26"/>
    </location>
</feature>
<dbReference type="InterPro" id="IPR035979">
    <property type="entry name" value="RBD_domain_sf"/>
</dbReference>
<dbReference type="GO" id="GO:0003723">
    <property type="term" value="F:RNA binding"/>
    <property type="evidence" value="ECO:0007669"/>
    <property type="project" value="UniProtKB-UniRule"/>
</dbReference>
<dbReference type="OrthoDB" id="360390at2759"/>
<dbReference type="Pfam" id="PF23241">
    <property type="entry name" value="HAT_PRP39_C"/>
    <property type="match status" value="1"/>
</dbReference>
<feature type="region of interest" description="Disordered" evidence="8">
    <location>
        <begin position="1"/>
        <end position="42"/>
    </location>
</feature>
<keyword evidence="3" id="KW-0677">Repeat</keyword>
<feature type="domain" description="RRM" evidence="9">
    <location>
        <begin position="815"/>
        <end position="892"/>
    </location>
</feature>
<proteinExistence type="predicted"/>
<evidence type="ECO:0000259" key="9">
    <source>
        <dbReference type="PROSITE" id="PS50102"/>
    </source>
</evidence>
<dbReference type="Pfam" id="PF23240">
    <property type="entry name" value="HAT_PRP39_N"/>
    <property type="match status" value="1"/>
</dbReference>
<evidence type="ECO:0000256" key="1">
    <source>
        <dbReference type="ARBA" id="ARBA00004123"/>
    </source>
</evidence>
<dbReference type="AlphaFoldDB" id="A0A6L2P9A8"/>
<evidence type="ECO:0000313" key="11">
    <source>
        <dbReference type="Proteomes" id="UP000502823"/>
    </source>
</evidence>
<dbReference type="InterPro" id="IPR003107">
    <property type="entry name" value="HAT"/>
</dbReference>
<dbReference type="InterPro" id="IPR059164">
    <property type="entry name" value="HAT_PRP39_C"/>
</dbReference>
<dbReference type="SMART" id="SM00386">
    <property type="entry name" value="HAT"/>
    <property type="match status" value="8"/>
</dbReference>
<feature type="compositionally biased region" description="Basic and acidic residues" evidence="8">
    <location>
        <begin position="625"/>
        <end position="642"/>
    </location>
</feature>
<feature type="compositionally biased region" description="Polar residues" evidence="8">
    <location>
        <begin position="935"/>
        <end position="957"/>
    </location>
</feature>
<dbReference type="Pfam" id="PF05391">
    <property type="entry name" value="Lsm_interact"/>
    <property type="match status" value="1"/>
</dbReference>
<evidence type="ECO:0000256" key="4">
    <source>
        <dbReference type="ARBA" id="ARBA00022884"/>
    </source>
</evidence>
<keyword evidence="4 7" id="KW-0694">RNA-binding</keyword>
<dbReference type="SUPFAM" id="SSF48452">
    <property type="entry name" value="TPR-like"/>
    <property type="match status" value="1"/>
</dbReference>
<feature type="compositionally biased region" description="Low complexity" evidence="8">
    <location>
        <begin position="958"/>
        <end position="969"/>
    </location>
</feature>
<name>A0A6L2P9A8_COPFO</name>
<dbReference type="PANTHER" id="PTHR17204:SF25">
    <property type="entry name" value="RRM DOMAIN-CONTAINING PROTEIN"/>
    <property type="match status" value="1"/>
</dbReference>
<dbReference type="Gene3D" id="3.30.70.330">
    <property type="match status" value="2"/>
</dbReference>
<dbReference type="CDD" id="cd12392">
    <property type="entry name" value="RRM2_SART3"/>
    <property type="match status" value="1"/>
</dbReference>
<accession>A0A6L2P9A8</accession>
<dbReference type="InterPro" id="IPR008669">
    <property type="entry name" value="LSM_interact"/>
</dbReference>
<feature type="compositionally biased region" description="Basic and acidic residues" evidence="8">
    <location>
        <begin position="599"/>
        <end position="616"/>
    </location>
</feature>
<evidence type="ECO:0000256" key="8">
    <source>
        <dbReference type="SAM" id="MobiDB-lite"/>
    </source>
</evidence>
<gene>
    <name evidence="10" type="ORF">Cfor_06246</name>
</gene>
<dbReference type="InterPro" id="IPR011990">
    <property type="entry name" value="TPR-like_helical_dom_sf"/>
</dbReference>
<sequence length="994" mass="113209">MSAEEEEKMEVDRISDKNMASDKGSDSEDDSSEETSDNDEELEKQASDLERKFYSHIKHSVFKICILAFLKMKCWIIAEEFSAVIIMKVTVAGFGLFGHVVEQNPYDYNTYVELIKLLKKMAEIEKLRKAREMMSRHFPLTSELWISWLKDEISIAASDAERSVIVELFERAVQDYLSVDLWLEYAQFSIGNMGLQDGVETVRNTFERALTTAGLHAARGAILWEAYREFENVMLGMLQSRANTDVSESQRQELAAQKKRVVSIFRRQMACPLLDMEKTYQEFTEWLNEEPSRREDVDMKIIESGFKKALLKLSKILPYEEQLLSSDDVSRADHYRAYLQHEISGDDPARVQCLYERAVAELCLDASLWLEYVQYLDSTIKIDTVVLPVCKRAVRNCPWSSPLWQHYLRALERYKRPFDEVKDVMEQALLVGFSTAEDYRNLWLGYIDYVRRRVDWHADHQSTELAEMRGTFNRACEHLAQCFGLQGDPACDILQYWARIEAAYCKNLEKFRLLWSDILSLGHDKTAAMWLEYIQWERAFGDSKHVRRLFTRALTSTQDWPESIGNAWLNFERDEGTLESYELCMTKYKSRMKQINDQRERLAAKEEEKKEKEEKWKHGHKQEKGKKQNPKDALKKKHETEGKWAAVAPKSVVKKSGSKRAAETTSDALEESAAVTPPPGYERQERTSDVSEEPPTKKSKREKVESDRGVSVAHDSSKDNHTVFVSNLDYSVSDAAVREVFSSVGNITDLRLVKDFKGRSKGYCYIEFSSPAEAEAALKRDREPLGGRPMFISRCEPDKLSRQSGFKYSTRLEKNKLFVKGLPLTTTKEELEGIFKSYGSLKDVRIVTYRNGHSKGLAYVEFEDEAAAAHALIKTDGMRLGDHTISVAISKPPERKQNPLGSAQSASVMSLGGGTKNVGSRGRGRTHLSLLPRSLQMSQNTATTSPSSATVLADSTVSNSETNSNSTTNGEGGGETQKPMSNSDFRQMLLGTKK</sequence>
<dbReference type="SMART" id="SM00360">
    <property type="entry name" value="RRM"/>
    <property type="match status" value="2"/>
</dbReference>
<dbReference type="CDD" id="cd12391">
    <property type="entry name" value="RRM1_SART3"/>
    <property type="match status" value="1"/>
</dbReference>
<dbReference type="Pfam" id="PF16605">
    <property type="entry name" value="LSM_int_assoc"/>
    <property type="match status" value="1"/>
</dbReference>
<dbReference type="GO" id="GO:0005634">
    <property type="term" value="C:nucleus"/>
    <property type="evidence" value="ECO:0007669"/>
    <property type="project" value="UniProtKB-SubCell"/>
</dbReference>
<evidence type="ECO:0000256" key="7">
    <source>
        <dbReference type="PROSITE-ProRule" id="PRU00176"/>
    </source>
</evidence>
<dbReference type="GO" id="GO:0008380">
    <property type="term" value="P:RNA splicing"/>
    <property type="evidence" value="ECO:0007669"/>
    <property type="project" value="UniProtKB-KW"/>
</dbReference>